<keyword evidence="2" id="KW-0808">Transferase</keyword>
<dbReference type="Pfam" id="PF00132">
    <property type="entry name" value="Hexapep"/>
    <property type="match status" value="1"/>
</dbReference>
<dbReference type="InterPro" id="IPR011004">
    <property type="entry name" value="Trimer_LpxA-like_sf"/>
</dbReference>
<dbReference type="Proteomes" id="UP001430306">
    <property type="component" value="Unassembled WGS sequence"/>
</dbReference>
<protein>
    <submittedName>
        <fullName evidence="5">CatB-related O-acetyltransferase</fullName>
    </submittedName>
</protein>
<evidence type="ECO:0000256" key="4">
    <source>
        <dbReference type="ARBA" id="ARBA00023315"/>
    </source>
</evidence>
<dbReference type="PANTHER" id="PTHR43300:SF11">
    <property type="entry name" value="ACETYLTRANSFERASE RV3034C-RELATED"/>
    <property type="match status" value="1"/>
</dbReference>
<dbReference type="PROSITE" id="PS00101">
    <property type="entry name" value="HEXAPEP_TRANSFERASES"/>
    <property type="match status" value="1"/>
</dbReference>
<dbReference type="InterPro" id="IPR018357">
    <property type="entry name" value="Hexapep_transf_CS"/>
</dbReference>
<dbReference type="PANTHER" id="PTHR43300">
    <property type="entry name" value="ACETYLTRANSFERASE"/>
    <property type="match status" value="1"/>
</dbReference>
<comment type="similarity">
    <text evidence="1">Belongs to the transferase hexapeptide repeat family.</text>
</comment>
<proteinExistence type="inferred from homology"/>
<dbReference type="InterPro" id="IPR001451">
    <property type="entry name" value="Hexapep"/>
</dbReference>
<dbReference type="InterPro" id="IPR050179">
    <property type="entry name" value="Trans_hexapeptide_repeat"/>
</dbReference>
<keyword evidence="3" id="KW-0677">Repeat</keyword>
<dbReference type="SUPFAM" id="SSF51161">
    <property type="entry name" value="Trimeric LpxA-like enzymes"/>
    <property type="match status" value="1"/>
</dbReference>
<evidence type="ECO:0000256" key="3">
    <source>
        <dbReference type="ARBA" id="ARBA00022737"/>
    </source>
</evidence>
<comment type="caution">
    <text evidence="5">The sequence shown here is derived from an EMBL/GenBank/DDBJ whole genome shotgun (WGS) entry which is preliminary data.</text>
</comment>
<dbReference type="CDD" id="cd03349">
    <property type="entry name" value="LbH_XAT"/>
    <property type="match status" value="1"/>
</dbReference>
<name>A0ABS8NGP0_9BACT</name>
<reference evidence="5" key="1">
    <citation type="submission" date="2021-11" db="EMBL/GenBank/DDBJ databases">
        <title>Genome sequence.</title>
        <authorList>
            <person name="Sun Q."/>
        </authorList>
    </citation>
    <scope>NUCLEOTIDE SEQUENCE</scope>
    <source>
        <strain evidence="5">JC740</strain>
    </source>
</reference>
<keyword evidence="6" id="KW-1185">Reference proteome</keyword>
<keyword evidence="4" id="KW-0012">Acyltransferase</keyword>
<dbReference type="EMBL" id="JAJKFW010000022">
    <property type="protein sequence ID" value="MCC9642719.1"/>
    <property type="molecule type" value="Genomic_DNA"/>
</dbReference>
<evidence type="ECO:0000256" key="2">
    <source>
        <dbReference type="ARBA" id="ARBA00022679"/>
    </source>
</evidence>
<evidence type="ECO:0000313" key="6">
    <source>
        <dbReference type="Proteomes" id="UP001430306"/>
    </source>
</evidence>
<sequence>MSEIALSDVGAFCSVGPRVLVGLGGHPTSYATTYPGFYSSSASGAKFFGHEATYEGNEKTVIGADVWLGARSSVLGGVRVGCGAVIAAGAVVTKDVLPYQIVGGVPAKPIRRRFDDNVCDALMDSKWWTLDESVLRELAKLVDSPLEFGLAAIRALDTGSSK</sequence>
<accession>A0ABS8NGP0</accession>
<evidence type="ECO:0000256" key="1">
    <source>
        <dbReference type="ARBA" id="ARBA00007274"/>
    </source>
</evidence>
<dbReference type="Gene3D" id="2.160.10.10">
    <property type="entry name" value="Hexapeptide repeat proteins"/>
    <property type="match status" value="1"/>
</dbReference>
<organism evidence="5 6">
    <name type="scientific">Rhodopirellula halodulae</name>
    <dbReference type="NCBI Taxonomy" id="2894198"/>
    <lineage>
        <taxon>Bacteria</taxon>
        <taxon>Pseudomonadati</taxon>
        <taxon>Planctomycetota</taxon>
        <taxon>Planctomycetia</taxon>
        <taxon>Pirellulales</taxon>
        <taxon>Pirellulaceae</taxon>
        <taxon>Rhodopirellula</taxon>
    </lineage>
</organism>
<evidence type="ECO:0000313" key="5">
    <source>
        <dbReference type="EMBL" id="MCC9642719.1"/>
    </source>
</evidence>
<gene>
    <name evidence="5" type="ORF">LOC71_10565</name>
</gene>